<dbReference type="SUPFAM" id="SSF46894">
    <property type="entry name" value="C-terminal effector domain of the bipartite response regulators"/>
    <property type="match status" value="1"/>
</dbReference>
<dbReference type="InterPro" id="IPR000792">
    <property type="entry name" value="Tscrpt_reg_LuxR_C"/>
</dbReference>
<dbReference type="PROSITE" id="PS50110">
    <property type="entry name" value="RESPONSE_REGULATORY"/>
    <property type="match status" value="1"/>
</dbReference>
<keyword evidence="1 5" id="KW-0597">Phosphoprotein</keyword>
<feature type="domain" description="HTH luxR-type" evidence="6">
    <location>
        <begin position="190"/>
        <end position="255"/>
    </location>
</feature>
<dbReference type="Gene3D" id="3.40.50.2300">
    <property type="match status" value="1"/>
</dbReference>
<feature type="modified residue" description="4-aspartylphosphate" evidence="5">
    <location>
        <position position="98"/>
    </location>
</feature>
<dbReference type="CDD" id="cd06170">
    <property type="entry name" value="LuxR_C_like"/>
    <property type="match status" value="1"/>
</dbReference>
<feature type="domain" description="Response regulatory" evidence="7">
    <location>
        <begin position="46"/>
        <end position="163"/>
    </location>
</feature>
<proteinExistence type="predicted"/>
<sequence length="258" mass="28586">MIKTAGINSNNLKHNTCKYVKLVHCNIVLLPVQTTANYSKKMDRIKVIIADDHKLVRCGIKLLLATDPNISVIAEAGSGAQVLEILKNNELPDLILTDLNMPDISGMELLKEISVNVPAVGVVFLTMIEDDRFITEAFNNGAEGYLTKDIGAEELIFAINHIHNGGKYISANLSHQLFIRQIQNVNTQVNEPSNLEFNSRELEVLDLIAQGLTNSEMGEKLFLSKRTIEGHRRSLIGKVQCRNSAELIKYAVTHGLIS</sequence>
<gene>
    <name evidence="8" type="ORF">SAMN06265348_102166</name>
</gene>
<dbReference type="EMBL" id="FXTN01000002">
    <property type="protein sequence ID" value="SMO44471.1"/>
    <property type="molecule type" value="Genomic_DNA"/>
</dbReference>
<dbReference type="InterPro" id="IPR011006">
    <property type="entry name" value="CheY-like_superfamily"/>
</dbReference>
<dbReference type="AlphaFoldDB" id="A0A521BBV2"/>
<keyword evidence="9" id="KW-1185">Reference proteome</keyword>
<name>A0A521BBV2_9SPHI</name>
<keyword evidence="3" id="KW-0238">DNA-binding</keyword>
<dbReference type="InterPro" id="IPR058245">
    <property type="entry name" value="NreC/VraR/RcsB-like_REC"/>
</dbReference>
<evidence type="ECO:0000313" key="8">
    <source>
        <dbReference type="EMBL" id="SMO44471.1"/>
    </source>
</evidence>
<dbReference type="GO" id="GO:0003677">
    <property type="term" value="F:DNA binding"/>
    <property type="evidence" value="ECO:0007669"/>
    <property type="project" value="UniProtKB-KW"/>
</dbReference>
<dbReference type="SMART" id="SM00421">
    <property type="entry name" value="HTH_LUXR"/>
    <property type="match status" value="1"/>
</dbReference>
<accession>A0A521BBV2</accession>
<dbReference type="InterPro" id="IPR039420">
    <property type="entry name" value="WalR-like"/>
</dbReference>
<dbReference type="Pfam" id="PF00196">
    <property type="entry name" value="GerE"/>
    <property type="match status" value="1"/>
</dbReference>
<evidence type="ECO:0000256" key="2">
    <source>
        <dbReference type="ARBA" id="ARBA00023015"/>
    </source>
</evidence>
<dbReference type="PRINTS" id="PR00038">
    <property type="entry name" value="HTHLUXR"/>
</dbReference>
<evidence type="ECO:0000259" key="7">
    <source>
        <dbReference type="PROSITE" id="PS50110"/>
    </source>
</evidence>
<dbReference type="SUPFAM" id="SSF52172">
    <property type="entry name" value="CheY-like"/>
    <property type="match status" value="1"/>
</dbReference>
<evidence type="ECO:0000259" key="6">
    <source>
        <dbReference type="PROSITE" id="PS50043"/>
    </source>
</evidence>
<dbReference type="PANTHER" id="PTHR43214:SF41">
    <property type="entry name" value="NITRATE_NITRITE RESPONSE REGULATOR PROTEIN NARP"/>
    <property type="match status" value="1"/>
</dbReference>
<evidence type="ECO:0000256" key="1">
    <source>
        <dbReference type="ARBA" id="ARBA00022553"/>
    </source>
</evidence>
<evidence type="ECO:0000256" key="5">
    <source>
        <dbReference type="PROSITE-ProRule" id="PRU00169"/>
    </source>
</evidence>
<dbReference type="Pfam" id="PF00072">
    <property type="entry name" value="Response_reg"/>
    <property type="match status" value="1"/>
</dbReference>
<keyword evidence="4" id="KW-0804">Transcription</keyword>
<evidence type="ECO:0000256" key="3">
    <source>
        <dbReference type="ARBA" id="ARBA00023125"/>
    </source>
</evidence>
<dbReference type="InterPro" id="IPR001789">
    <property type="entry name" value="Sig_transdc_resp-reg_receiver"/>
</dbReference>
<dbReference type="Proteomes" id="UP000320300">
    <property type="component" value="Unassembled WGS sequence"/>
</dbReference>
<dbReference type="PROSITE" id="PS50043">
    <property type="entry name" value="HTH_LUXR_2"/>
    <property type="match status" value="1"/>
</dbReference>
<dbReference type="CDD" id="cd17535">
    <property type="entry name" value="REC_NarL-like"/>
    <property type="match status" value="1"/>
</dbReference>
<evidence type="ECO:0000256" key="4">
    <source>
        <dbReference type="ARBA" id="ARBA00023163"/>
    </source>
</evidence>
<dbReference type="PANTHER" id="PTHR43214">
    <property type="entry name" value="TWO-COMPONENT RESPONSE REGULATOR"/>
    <property type="match status" value="1"/>
</dbReference>
<dbReference type="GO" id="GO:0006355">
    <property type="term" value="P:regulation of DNA-templated transcription"/>
    <property type="evidence" value="ECO:0007669"/>
    <property type="project" value="InterPro"/>
</dbReference>
<dbReference type="GO" id="GO:0000160">
    <property type="term" value="P:phosphorelay signal transduction system"/>
    <property type="evidence" value="ECO:0007669"/>
    <property type="project" value="InterPro"/>
</dbReference>
<dbReference type="InterPro" id="IPR016032">
    <property type="entry name" value="Sig_transdc_resp-reg_C-effctor"/>
</dbReference>
<reference evidence="8 9" key="1">
    <citation type="submission" date="2017-05" db="EMBL/GenBank/DDBJ databases">
        <authorList>
            <person name="Varghese N."/>
            <person name="Submissions S."/>
        </authorList>
    </citation>
    <scope>NUCLEOTIDE SEQUENCE [LARGE SCALE GENOMIC DNA]</scope>
    <source>
        <strain evidence="8 9">DSM 19036</strain>
    </source>
</reference>
<keyword evidence="2" id="KW-0805">Transcription regulation</keyword>
<protein>
    <submittedName>
        <fullName evidence="8">Two component transcriptional regulator, LuxR family</fullName>
    </submittedName>
</protein>
<evidence type="ECO:0000313" key="9">
    <source>
        <dbReference type="Proteomes" id="UP000320300"/>
    </source>
</evidence>
<organism evidence="8 9">
    <name type="scientific">Pedobacter westerhofensis</name>
    <dbReference type="NCBI Taxonomy" id="425512"/>
    <lineage>
        <taxon>Bacteria</taxon>
        <taxon>Pseudomonadati</taxon>
        <taxon>Bacteroidota</taxon>
        <taxon>Sphingobacteriia</taxon>
        <taxon>Sphingobacteriales</taxon>
        <taxon>Sphingobacteriaceae</taxon>
        <taxon>Pedobacter</taxon>
    </lineage>
</organism>
<dbReference type="SMART" id="SM00448">
    <property type="entry name" value="REC"/>
    <property type="match status" value="1"/>
</dbReference>